<dbReference type="PANTHER" id="PTHR30472">
    <property type="entry name" value="FERRIC ENTEROBACTIN TRANSPORT SYSTEM PERMEASE PROTEIN"/>
    <property type="match status" value="1"/>
</dbReference>
<feature type="transmembrane region" description="Helical" evidence="8">
    <location>
        <begin position="318"/>
        <end position="338"/>
    </location>
</feature>
<comment type="similarity">
    <text evidence="2">Belongs to the binding-protein-dependent transport system permease family. FecCD subfamily.</text>
</comment>
<dbReference type="GO" id="GO:0033214">
    <property type="term" value="P:siderophore-iron import into cell"/>
    <property type="evidence" value="ECO:0007669"/>
    <property type="project" value="TreeGrafter"/>
</dbReference>
<feature type="transmembrane region" description="Helical" evidence="8">
    <location>
        <begin position="163"/>
        <end position="184"/>
    </location>
</feature>
<dbReference type="InterPro" id="IPR000522">
    <property type="entry name" value="ABC_transptr_permease_BtuC"/>
</dbReference>
<evidence type="ECO:0000256" key="7">
    <source>
        <dbReference type="ARBA" id="ARBA00023136"/>
    </source>
</evidence>
<keyword evidence="4" id="KW-1003">Cell membrane</keyword>
<dbReference type="CDD" id="cd06550">
    <property type="entry name" value="TM_ABC_iron-siderophores_like"/>
    <property type="match status" value="1"/>
</dbReference>
<dbReference type="Gene3D" id="1.10.3470.10">
    <property type="entry name" value="ABC transporter involved in vitamin B12 uptake, BtuC"/>
    <property type="match status" value="1"/>
</dbReference>
<evidence type="ECO:0000313" key="9">
    <source>
        <dbReference type="EMBL" id="EFI84889.1"/>
    </source>
</evidence>
<keyword evidence="6 8" id="KW-1133">Transmembrane helix</keyword>
<dbReference type="GO" id="GO:0005886">
    <property type="term" value="C:plasma membrane"/>
    <property type="evidence" value="ECO:0007669"/>
    <property type="project" value="UniProtKB-SubCell"/>
</dbReference>
<dbReference type="HOGENOM" id="CLU_013016_1_1_9"/>
<evidence type="ECO:0000256" key="3">
    <source>
        <dbReference type="ARBA" id="ARBA00022448"/>
    </source>
</evidence>
<dbReference type="STRING" id="525367.HMPREF0556_11442"/>
<dbReference type="Pfam" id="PF01032">
    <property type="entry name" value="FecCD"/>
    <property type="match status" value="1"/>
</dbReference>
<feature type="transmembrane region" description="Helical" evidence="8">
    <location>
        <begin position="107"/>
        <end position="126"/>
    </location>
</feature>
<keyword evidence="5 8" id="KW-0812">Transmembrane</keyword>
<evidence type="ECO:0000256" key="8">
    <source>
        <dbReference type="SAM" id="Phobius"/>
    </source>
</evidence>
<evidence type="ECO:0000256" key="5">
    <source>
        <dbReference type="ARBA" id="ARBA00022692"/>
    </source>
</evidence>
<comment type="caution">
    <text evidence="9">The sequence shown here is derived from an EMBL/GenBank/DDBJ whole genome shotgun (WGS) entry which is preliminary data.</text>
</comment>
<dbReference type="AlphaFoldDB" id="D7UWI8"/>
<evidence type="ECO:0000256" key="1">
    <source>
        <dbReference type="ARBA" id="ARBA00004651"/>
    </source>
</evidence>
<evidence type="ECO:0000313" key="10">
    <source>
        <dbReference type="Proteomes" id="UP000010119"/>
    </source>
</evidence>
<evidence type="ECO:0000256" key="6">
    <source>
        <dbReference type="ARBA" id="ARBA00022989"/>
    </source>
</evidence>
<protein>
    <submittedName>
        <fullName evidence="9">Iron chelate uptake ABC transporter, FeCT family, permease protein</fullName>
    </submittedName>
</protein>
<feature type="transmembrane region" description="Helical" evidence="8">
    <location>
        <begin position="75"/>
        <end position="95"/>
    </location>
</feature>
<feature type="transmembrane region" description="Helical" evidence="8">
    <location>
        <begin position="204"/>
        <end position="225"/>
    </location>
</feature>
<name>D7UWI8_LISGR</name>
<keyword evidence="10" id="KW-1185">Reference proteome</keyword>
<organism evidence="9 10">
    <name type="scientific">Listeria grayi DSM 20601</name>
    <dbReference type="NCBI Taxonomy" id="525367"/>
    <lineage>
        <taxon>Bacteria</taxon>
        <taxon>Bacillati</taxon>
        <taxon>Bacillota</taxon>
        <taxon>Bacilli</taxon>
        <taxon>Bacillales</taxon>
        <taxon>Listeriaceae</taxon>
        <taxon>Listeria</taxon>
    </lineage>
</organism>
<dbReference type="InterPro" id="IPR037294">
    <property type="entry name" value="ABC_BtuC-like"/>
</dbReference>
<feature type="transmembrane region" description="Helical" evidence="8">
    <location>
        <begin position="132"/>
        <end position="151"/>
    </location>
</feature>
<comment type="subcellular location">
    <subcellularLocation>
        <location evidence="1">Cell membrane</location>
        <topology evidence="1">Multi-pass membrane protein</topology>
    </subcellularLocation>
</comment>
<dbReference type="PANTHER" id="PTHR30472:SF68">
    <property type="entry name" value="FERRICHROME TRANSPORT SYSTEM PERMEASE PROTEIN FHUB"/>
    <property type="match status" value="1"/>
</dbReference>
<evidence type="ECO:0000256" key="2">
    <source>
        <dbReference type="ARBA" id="ARBA00007935"/>
    </source>
</evidence>
<feature type="transmembrane region" description="Helical" evidence="8">
    <location>
        <begin position="250"/>
        <end position="277"/>
    </location>
</feature>
<dbReference type="FunFam" id="1.10.3470.10:FF:000001">
    <property type="entry name" value="Vitamin B12 ABC transporter permease BtuC"/>
    <property type="match status" value="1"/>
</dbReference>
<sequence length="345" mass="37059">MKSIRWENEMALDRKQDPRHKRRIITAITVLFLLVVVFLYGLTTGSVKISYLDAVKTIFGNGSDLSHQLIWNLRLPRMLIAFLVGAALAISGCLLQGVMRNPLADPGVIGVSAGGGLVAIVLTIVVPAFSSFVPLGAFIGAFGTALLIYLVAWDRGVSPLRVILSGVAINAFITAMTSGIMVLYSNRVQSVISWLTGTLSGKSWYHFQLILPYLLVGFVLSIFAIRSSNVLLLGDDAAKLLGYSVEKHRFFIIMLAAFLSGVAVSVGGLIGFVGLVVPHIVRLIIGNDYRYLLPISAVGGAVLVGFADTAARSWFGSIELPVGILLAIIGAPFFLFLLKRGRVVS</sequence>
<evidence type="ECO:0000256" key="4">
    <source>
        <dbReference type="ARBA" id="ARBA00022475"/>
    </source>
</evidence>
<dbReference type="eggNOG" id="COG0609">
    <property type="taxonomic scope" value="Bacteria"/>
</dbReference>
<dbReference type="Proteomes" id="UP000010119">
    <property type="component" value="Unassembled WGS sequence"/>
</dbReference>
<keyword evidence="3" id="KW-0813">Transport</keyword>
<gene>
    <name evidence="9" type="primary">fhuG2</name>
    <name evidence="9" type="ORF">HMPREF0556_11442</name>
</gene>
<proteinExistence type="inferred from homology"/>
<feature type="transmembrane region" description="Helical" evidence="8">
    <location>
        <begin position="289"/>
        <end position="306"/>
    </location>
</feature>
<dbReference type="GO" id="GO:0022857">
    <property type="term" value="F:transmembrane transporter activity"/>
    <property type="evidence" value="ECO:0007669"/>
    <property type="project" value="InterPro"/>
</dbReference>
<keyword evidence="7 8" id="KW-0472">Membrane</keyword>
<dbReference type="SUPFAM" id="SSF81345">
    <property type="entry name" value="ABC transporter involved in vitamin B12 uptake, BtuC"/>
    <property type="match status" value="1"/>
</dbReference>
<feature type="transmembrane region" description="Helical" evidence="8">
    <location>
        <begin position="24"/>
        <end position="42"/>
    </location>
</feature>
<reference evidence="9" key="1">
    <citation type="submission" date="2010-06" db="EMBL/GenBank/DDBJ databases">
        <authorList>
            <person name="Muzny D."/>
            <person name="Qin X."/>
            <person name="Buhay C."/>
            <person name="Dugan-Rocha S."/>
            <person name="Ding Y."/>
            <person name="Chen G."/>
            <person name="Hawes A."/>
            <person name="Holder M."/>
            <person name="Jhangiani S."/>
            <person name="Johnson A."/>
            <person name="Khan Z."/>
            <person name="Li Z."/>
            <person name="Liu W."/>
            <person name="Liu X."/>
            <person name="Perez L."/>
            <person name="Shen H."/>
            <person name="Wang Q."/>
            <person name="Watt J."/>
            <person name="Xi L."/>
            <person name="Xin Y."/>
            <person name="Zhou J."/>
            <person name="Deng J."/>
            <person name="Jiang H."/>
            <person name="Liu Y."/>
            <person name="Qu J."/>
            <person name="Song X.-Z."/>
            <person name="Zhang L."/>
            <person name="Villasana D."/>
            <person name="Johnson A."/>
            <person name="Liu J."/>
            <person name="Liyanage D."/>
            <person name="Lorensuhewa L."/>
            <person name="Robinson T."/>
            <person name="Song A."/>
            <person name="Song B.-B."/>
            <person name="Dinh H."/>
            <person name="Thornton R."/>
            <person name="Coyle M."/>
            <person name="Francisco L."/>
            <person name="Jackson L."/>
            <person name="Javaid M."/>
            <person name="Korchina V."/>
            <person name="Kovar C."/>
            <person name="Mata R."/>
            <person name="Mathew T."/>
            <person name="Ngo R."/>
            <person name="Nguyen L."/>
            <person name="Nguyen N."/>
            <person name="Okwuonu G."/>
            <person name="Ongeri F."/>
            <person name="Pham C."/>
            <person name="Simmons D."/>
            <person name="Wilczek-Boney K."/>
            <person name="Hale W."/>
            <person name="Jakkamsetti A."/>
            <person name="Pham P."/>
            <person name="Ruth R."/>
            <person name="San Lucas F."/>
            <person name="Warren J."/>
            <person name="Zhang J."/>
            <person name="Zhao Z."/>
            <person name="Zhou C."/>
            <person name="Zhu D."/>
            <person name="Lee S."/>
            <person name="Bess C."/>
            <person name="Blankenburg K."/>
            <person name="Forbes L."/>
            <person name="Fu Q."/>
            <person name="Gubbala S."/>
            <person name="Hirani K."/>
            <person name="Jayaseelan J.C."/>
            <person name="Lara F."/>
            <person name="Munidasa M."/>
            <person name="Palculict T."/>
            <person name="Patil S."/>
            <person name="Pu L.-L."/>
            <person name="Saada N."/>
            <person name="Tang L."/>
            <person name="Weissenberger G."/>
            <person name="Zhu Y."/>
            <person name="Hemphill L."/>
            <person name="Shang Y."/>
            <person name="Youmans B."/>
            <person name="Ayvaz T."/>
            <person name="Ross M."/>
            <person name="Santibanez J."/>
            <person name="Aqrawi P."/>
            <person name="Gross S."/>
            <person name="Joshi V."/>
            <person name="Fowler G."/>
            <person name="Nazareth L."/>
            <person name="Reid J."/>
            <person name="Worley K."/>
            <person name="Petrosino J."/>
            <person name="Highlander S."/>
            <person name="Gibbs R."/>
        </authorList>
    </citation>
    <scope>NUCLEOTIDE SEQUENCE [LARGE SCALE GENOMIC DNA]</scope>
    <source>
        <strain evidence="9">DSM 20601</strain>
    </source>
</reference>
<accession>D7UWI8</accession>
<dbReference type="EMBL" id="ACCR02000003">
    <property type="protein sequence ID" value="EFI84889.1"/>
    <property type="molecule type" value="Genomic_DNA"/>
</dbReference>